<organism evidence="9 10">
    <name type="scientific">Bifidobacterium callitrichos DSM 23973</name>
    <dbReference type="NCBI Taxonomy" id="1437609"/>
    <lineage>
        <taxon>Bacteria</taxon>
        <taxon>Bacillati</taxon>
        <taxon>Actinomycetota</taxon>
        <taxon>Actinomycetes</taxon>
        <taxon>Bifidobacteriales</taxon>
        <taxon>Bifidobacteriaceae</taxon>
        <taxon>Bifidobacterium</taxon>
    </lineage>
</organism>
<dbReference type="SUPFAM" id="SSF51445">
    <property type="entry name" value="(Trans)glycosidases"/>
    <property type="match status" value="1"/>
</dbReference>
<evidence type="ECO:0000313" key="9">
    <source>
        <dbReference type="EMBL" id="KFI55569.1"/>
    </source>
</evidence>
<protein>
    <recommendedName>
        <fullName evidence="3">beta-N-acetylhexosaminidase</fullName>
        <ecNumber evidence="3">3.2.1.52</ecNumber>
    </recommendedName>
</protein>
<dbReference type="STRING" id="1437609.BCAL_0826"/>
<dbReference type="Pfam" id="PF00933">
    <property type="entry name" value="Glyco_hydro_3"/>
    <property type="match status" value="1"/>
</dbReference>
<dbReference type="Proteomes" id="UP000029072">
    <property type="component" value="Unassembled WGS sequence"/>
</dbReference>
<dbReference type="PANTHER" id="PTHR30480">
    <property type="entry name" value="BETA-HEXOSAMINIDASE-RELATED"/>
    <property type="match status" value="1"/>
</dbReference>
<comment type="caution">
    <text evidence="9">The sequence shown here is derived from an EMBL/GenBank/DDBJ whole genome shotgun (WGS) entry which is preliminary data.</text>
</comment>
<evidence type="ECO:0000256" key="7">
    <source>
        <dbReference type="SAM" id="Phobius"/>
    </source>
</evidence>
<dbReference type="InterPro" id="IPR001764">
    <property type="entry name" value="Glyco_hydro_3_N"/>
</dbReference>
<dbReference type="RefSeq" id="WP_081887233.1">
    <property type="nucleotide sequence ID" value="NZ_JDUV01000006.1"/>
</dbReference>
<evidence type="ECO:0000256" key="1">
    <source>
        <dbReference type="ARBA" id="ARBA00001231"/>
    </source>
</evidence>
<proteinExistence type="inferred from homology"/>
<keyword evidence="7" id="KW-0472">Membrane</keyword>
<dbReference type="EC" id="3.2.1.52" evidence="3"/>
<evidence type="ECO:0000313" key="10">
    <source>
        <dbReference type="Proteomes" id="UP000029072"/>
    </source>
</evidence>
<dbReference type="GO" id="GO:0009254">
    <property type="term" value="P:peptidoglycan turnover"/>
    <property type="evidence" value="ECO:0007669"/>
    <property type="project" value="TreeGrafter"/>
</dbReference>
<name>A0A087A9W9_9BIFI</name>
<gene>
    <name evidence="9" type="ORF">BCAL_0826</name>
</gene>
<sequence>MAGRRRSDGRYAGNDGDGDRPRHVRQVRGIAGTGAGRRRRPARRHRVAIVLTLVAALVAVALVVAFLVSPGLRRTLDLADAGDAADAMARSSQSSGANAGTTGTANADVSRDAVPSPTDPALTKARRLVADMSLEERVGQLVMAPLFAGDDASTLKTAIAERHVGSVLIIGNWKSGVTGVRKATDALQSYAPQTNRLIMATDQEGGLVQHLKGAGFDTMPSPVRQGAMPVDELRRSAGVWGAQLKDAGINVDLAPVLGTVTIERKSNAPVGALNRDFGLDAAGNAAHGAAFVEGLRDAGVQSSIKHYPGLGAVQGNTDFTANGILDTTTTADGTQIGAFHTVLDQAKPAMVMMSLATYQQIDPDNPAAFSPTIVDGLLRGTHGFDGVVTSDSLSAEAVGHIPTDQLGVKFIEAGGDLACIGQSADITPILDGLNARAKADQTFAQKVTESATRVMRLKVQMGLA</sequence>
<dbReference type="OrthoDB" id="9805821at2"/>
<evidence type="ECO:0000256" key="5">
    <source>
        <dbReference type="ARBA" id="ARBA00023295"/>
    </source>
</evidence>
<reference evidence="9 10" key="1">
    <citation type="submission" date="2014-03" db="EMBL/GenBank/DDBJ databases">
        <title>Genomics of Bifidobacteria.</title>
        <authorList>
            <person name="Ventura M."/>
            <person name="Milani C."/>
            <person name="Lugli G.A."/>
        </authorList>
    </citation>
    <scope>NUCLEOTIDE SEQUENCE [LARGE SCALE GENOMIC DNA]</scope>
    <source>
        <strain evidence="9 10">DSM 23973</strain>
    </source>
</reference>
<dbReference type="GO" id="GO:0004563">
    <property type="term" value="F:beta-N-acetylhexosaminidase activity"/>
    <property type="evidence" value="ECO:0007669"/>
    <property type="project" value="UniProtKB-EC"/>
</dbReference>
<feature type="compositionally biased region" description="Low complexity" evidence="6">
    <location>
        <begin position="89"/>
        <end position="107"/>
    </location>
</feature>
<dbReference type="Gene3D" id="3.20.20.300">
    <property type="entry name" value="Glycoside hydrolase, family 3, N-terminal domain"/>
    <property type="match status" value="1"/>
</dbReference>
<feature type="transmembrane region" description="Helical" evidence="7">
    <location>
        <begin position="47"/>
        <end position="68"/>
    </location>
</feature>
<dbReference type="PANTHER" id="PTHR30480:SF13">
    <property type="entry name" value="BETA-HEXOSAMINIDASE"/>
    <property type="match status" value="1"/>
</dbReference>
<evidence type="ECO:0000256" key="4">
    <source>
        <dbReference type="ARBA" id="ARBA00022801"/>
    </source>
</evidence>
<dbReference type="AlphaFoldDB" id="A0A087A9W9"/>
<evidence type="ECO:0000256" key="3">
    <source>
        <dbReference type="ARBA" id="ARBA00012663"/>
    </source>
</evidence>
<dbReference type="InterPro" id="IPR017853">
    <property type="entry name" value="GH"/>
</dbReference>
<keyword evidence="5 9" id="KW-0326">Glycosidase</keyword>
<keyword evidence="4 9" id="KW-0378">Hydrolase</keyword>
<dbReference type="InterPro" id="IPR050226">
    <property type="entry name" value="NagZ_Beta-hexosaminidase"/>
</dbReference>
<evidence type="ECO:0000256" key="6">
    <source>
        <dbReference type="SAM" id="MobiDB-lite"/>
    </source>
</evidence>
<dbReference type="InterPro" id="IPR036962">
    <property type="entry name" value="Glyco_hydro_3_N_sf"/>
</dbReference>
<feature type="domain" description="Glycoside hydrolase family 3 N-terminal" evidence="8">
    <location>
        <begin position="134"/>
        <end position="457"/>
    </location>
</feature>
<accession>A0A087A9W9</accession>
<keyword evidence="7" id="KW-0812">Transmembrane</keyword>
<evidence type="ECO:0000256" key="2">
    <source>
        <dbReference type="ARBA" id="ARBA00005336"/>
    </source>
</evidence>
<comment type="catalytic activity">
    <reaction evidence="1">
        <text>Hydrolysis of terminal non-reducing N-acetyl-D-hexosamine residues in N-acetyl-beta-D-hexosaminides.</text>
        <dbReference type="EC" id="3.2.1.52"/>
    </reaction>
</comment>
<dbReference type="eggNOG" id="COG1472">
    <property type="taxonomic scope" value="Bacteria"/>
</dbReference>
<evidence type="ECO:0000259" key="8">
    <source>
        <dbReference type="Pfam" id="PF00933"/>
    </source>
</evidence>
<comment type="similarity">
    <text evidence="2">Belongs to the glycosyl hydrolase 3 family.</text>
</comment>
<feature type="region of interest" description="Disordered" evidence="6">
    <location>
        <begin position="89"/>
        <end position="122"/>
    </location>
</feature>
<dbReference type="EMBL" id="JGYS01000005">
    <property type="protein sequence ID" value="KFI55569.1"/>
    <property type="molecule type" value="Genomic_DNA"/>
</dbReference>
<keyword evidence="7" id="KW-1133">Transmembrane helix</keyword>
<feature type="region of interest" description="Disordered" evidence="6">
    <location>
        <begin position="1"/>
        <end position="41"/>
    </location>
</feature>
<dbReference type="GO" id="GO:0005975">
    <property type="term" value="P:carbohydrate metabolic process"/>
    <property type="evidence" value="ECO:0007669"/>
    <property type="project" value="InterPro"/>
</dbReference>